<dbReference type="Pfam" id="PF10604">
    <property type="entry name" value="Polyketide_cyc2"/>
    <property type="match status" value="1"/>
</dbReference>
<evidence type="ECO:0000313" key="2">
    <source>
        <dbReference type="EMBL" id="SIT02031.1"/>
    </source>
</evidence>
<dbReference type="Proteomes" id="UP000186684">
    <property type="component" value="Unassembled WGS sequence"/>
</dbReference>
<dbReference type="InterPro" id="IPR019587">
    <property type="entry name" value="Polyketide_cyclase/dehydratase"/>
</dbReference>
<organism evidence="2 3">
    <name type="scientific">Roseivivax lentus</name>
    <dbReference type="NCBI Taxonomy" id="633194"/>
    <lineage>
        <taxon>Bacteria</taxon>
        <taxon>Pseudomonadati</taxon>
        <taxon>Pseudomonadota</taxon>
        <taxon>Alphaproteobacteria</taxon>
        <taxon>Rhodobacterales</taxon>
        <taxon>Roseobacteraceae</taxon>
        <taxon>Roseivivax</taxon>
    </lineage>
</organism>
<dbReference type="OrthoDB" id="1189385at2"/>
<dbReference type="Gene3D" id="3.30.530.20">
    <property type="match status" value="1"/>
</dbReference>
<feature type="transmembrane region" description="Helical" evidence="1">
    <location>
        <begin position="108"/>
        <end position="129"/>
    </location>
</feature>
<feature type="transmembrane region" description="Helical" evidence="1">
    <location>
        <begin position="49"/>
        <end position="69"/>
    </location>
</feature>
<proteinExistence type="predicted"/>
<keyword evidence="1" id="KW-1133">Transmembrane helix</keyword>
<dbReference type="CDD" id="cd07812">
    <property type="entry name" value="SRPBCC"/>
    <property type="match status" value="1"/>
</dbReference>
<dbReference type="RefSeq" id="WP_159441663.1">
    <property type="nucleotide sequence ID" value="NZ_FTOQ01000010.1"/>
</dbReference>
<dbReference type="EMBL" id="FTOQ01000010">
    <property type="protein sequence ID" value="SIT02031.1"/>
    <property type="molecule type" value="Genomic_DNA"/>
</dbReference>
<evidence type="ECO:0000256" key="1">
    <source>
        <dbReference type="SAM" id="Phobius"/>
    </source>
</evidence>
<gene>
    <name evidence="2" type="ORF">SAMN05421759_11073</name>
</gene>
<evidence type="ECO:0000313" key="3">
    <source>
        <dbReference type="Proteomes" id="UP000186684"/>
    </source>
</evidence>
<protein>
    <submittedName>
        <fullName evidence="2">Polyketide cyclase / dehydrase and lipid transport</fullName>
    </submittedName>
</protein>
<keyword evidence="3" id="KW-1185">Reference proteome</keyword>
<reference evidence="3" key="1">
    <citation type="submission" date="2017-01" db="EMBL/GenBank/DDBJ databases">
        <authorList>
            <person name="Varghese N."/>
            <person name="Submissions S."/>
        </authorList>
    </citation>
    <scope>NUCLEOTIDE SEQUENCE [LARGE SCALE GENOMIC DNA]</scope>
    <source>
        <strain evidence="3">DSM 29430</strain>
    </source>
</reference>
<keyword evidence="1" id="KW-0472">Membrane</keyword>
<dbReference type="InterPro" id="IPR023393">
    <property type="entry name" value="START-like_dom_sf"/>
</dbReference>
<feature type="transmembrane region" description="Helical" evidence="1">
    <location>
        <begin position="81"/>
        <end position="102"/>
    </location>
</feature>
<name>A0A1N7NUP9_9RHOB</name>
<dbReference type="SUPFAM" id="SSF55961">
    <property type="entry name" value="Bet v1-like"/>
    <property type="match status" value="1"/>
</dbReference>
<keyword evidence="1" id="KW-0812">Transmembrane</keyword>
<dbReference type="AlphaFoldDB" id="A0A1N7NUP9"/>
<accession>A0A1N7NUP9</accession>
<sequence length="307" mass="33190">MSSSANAARRFLKMNSLFSVLTAAPLLLAAGMVAPLLFAVPVDWAAMALRGLGIGLLGFAGLVYALSRYRFVSRAMVHEIVFLDVLWIIGSVVLIAAFGQVLTATGVAIVAAVALVVAFFAISQFLSAARIERPVPVARVEMRDGTLHAIVKRRVRAPVATVWDVMTDHPGYADVADNLSKVEVLSGDGLGMTRRCHGPKGESWTETCDLFEPGQAYGFRVHTEAADYPYPFADLSGRWRVEDHPEGAAFEIDITARLKGNALSRWLFATMAGPQFRTILIDLADAWAARMEREAGLQADNKAVAGE</sequence>